<feature type="compositionally biased region" description="Low complexity" evidence="1">
    <location>
        <begin position="463"/>
        <end position="472"/>
    </location>
</feature>
<reference evidence="4 5" key="1">
    <citation type="submission" date="2023-04" db="EMBL/GenBank/DDBJ databases">
        <title>Colletotrichum tabacum stain YC1 causing leaf anthracnose on Nicotiana tabacum(L.) cv.</title>
        <authorList>
            <person name="Ji Z."/>
            <person name="Wang M."/>
            <person name="Zhang J."/>
            <person name="Wang N."/>
            <person name="Zhou Z."/>
        </authorList>
    </citation>
    <scope>NUCLEOTIDE SEQUENCE [LARGE SCALE GENOMIC DNA]</scope>
    <source>
        <strain evidence="4 5">YC1</strain>
    </source>
</reference>
<comment type="caution">
    <text evidence="4">The sequence shown here is derived from an EMBL/GenBank/DDBJ whole genome shotgun (WGS) entry which is preliminary data.</text>
</comment>
<feature type="compositionally biased region" description="Polar residues" evidence="1">
    <location>
        <begin position="151"/>
        <end position="172"/>
    </location>
</feature>
<dbReference type="EMBL" id="JASAOK010000044">
    <property type="protein sequence ID" value="KAK6213072.1"/>
    <property type="molecule type" value="Genomic_DNA"/>
</dbReference>
<feature type="region of interest" description="Disordered" evidence="1">
    <location>
        <begin position="463"/>
        <end position="546"/>
    </location>
</feature>
<dbReference type="AlphaFoldDB" id="A0AAV9T3J5"/>
<feature type="region of interest" description="Disordered" evidence="1">
    <location>
        <begin position="79"/>
        <end position="172"/>
    </location>
</feature>
<proteinExistence type="predicted"/>
<feature type="domain" description="DUF7371" evidence="3">
    <location>
        <begin position="817"/>
        <end position="1004"/>
    </location>
</feature>
<evidence type="ECO:0000313" key="4">
    <source>
        <dbReference type="EMBL" id="KAK6213072.1"/>
    </source>
</evidence>
<feature type="signal peptide" evidence="2">
    <location>
        <begin position="1"/>
        <end position="17"/>
    </location>
</feature>
<dbReference type="Pfam" id="PF24086">
    <property type="entry name" value="DUF7371"/>
    <property type="match status" value="1"/>
</dbReference>
<name>A0AAV9T3J5_9PEZI</name>
<dbReference type="InterPro" id="IPR055795">
    <property type="entry name" value="DUF7371"/>
</dbReference>
<protein>
    <recommendedName>
        <fullName evidence="3">DUF7371 domain-containing protein</fullName>
    </recommendedName>
</protein>
<feature type="compositionally biased region" description="Low complexity" evidence="1">
    <location>
        <begin position="526"/>
        <end position="538"/>
    </location>
</feature>
<evidence type="ECO:0000313" key="5">
    <source>
        <dbReference type="Proteomes" id="UP001327957"/>
    </source>
</evidence>
<dbReference type="Proteomes" id="UP001327957">
    <property type="component" value="Unassembled WGS sequence"/>
</dbReference>
<evidence type="ECO:0000256" key="2">
    <source>
        <dbReference type="SAM" id="SignalP"/>
    </source>
</evidence>
<evidence type="ECO:0000259" key="3">
    <source>
        <dbReference type="Pfam" id="PF24086"/>
    </source>
</evidence>
<sequence>MRASLVAMAVLVAGGFAQPTCPAAATTTVFVTVGSANNVDPPVVVKTVTATVLPPAQSPWSPASPALPATLTVTIDSYDPPAGGSQFTGPKPWESSPAQPTALTVVTVTVPSPGPSTPVGNSPAPSGNGVTGGQQTPTGALSGPPAFPWNPTKTGTSNCQSATPNPGSGSNTAGVTVITTTLFRTNAYPGQATPSVDSVVASFTITFPKPAVTGSVPGSAWTAGAVDPGSGELFTYTITAPVATGSPSGPSNGESVTSFTTTLYRTRAGSGQGTPVVDALVTCFTVTFPAPTGTGPIVTGVPAASTVVPGGVPGGGVPGGSVGTTTRYIATMVPGPDGSLSYSIRTVVSTFTVPTAGSSPTAGSVVTTTIVRASPSNIPSDGVATVVTTTLYGSSPSAGSGNQPMDPSDPSVVVFTLTVPRPSDGGPATYITVLPSVPGGIGSGDASTLAASTVTLIQSVPASGLPPLAPGGQIPTSISGSYGDPALPGASGFPASGIPGSGVPGSGVPGSGVPGSGVPGSGSPGSGVPASGFPASGIPGSGPGVPITITVPSGGIDPTTISGLPGGYGDSAQTGVPPFVSGPAVIVWTVTQATPVAGVPTSIASIPTSLAGFPTSVVLLPTSLVGFPTSITGLPTSVIGGYGSIVSPATLASFPQSTPSVVTLWPVASSIDSALPNAATKTSCSTTLTTEIVSTAVLTSTLVNVVADATTTYTFPYESLVTTVGVSTIVAATGAAGTATASTLTASAAVSGSIITSSAVAVSTWQSVIVQSSVVQVFTTGVFTSVIQSGVVHKRYVNTTASAVTPVPTPICTGTTEVGNLNLDFDDVPSGPFFNPYHRFWFSKGFLVGPPPLMPFLPSSGGRLIEFVPPVLSNTSADNASGDTAQIGMGKLASSPCFQFDFFGMNLGCHADAAVPNQLCVFTFTGYRWDAGSAEEIAAVSQDAWVNACNKTADCPLTPFSAVDFTGLSSILVTLRVDGQSQVWWGDDLRVGWSKNDCATASCRQQSEPEVSQRQRGPTWYWTPSGLRVLSSSRINAHFLM</sequence>
<gene>
    <name evidence="4" type="ORF">QIS74_09074</name>
</gene>
<keyword evidence="2" id="KW-0732">Signal</keyword>
<accession>A0AAV9T3J5</accession>
<feature type="compositionally biased region" description="Gly residues" evidence="1">
    <location>
        <begin position="499"/>
        <end position="525"/>
    </location>
</feature>
<organism evidence="4 5">
    <name type="scientific">Colletotrichum tabaci</name>
    <dbReference type="NCBI Taxonomy" id="1209068"/>
    <lineage>
        <taxon>Eukaryota</taxon>
        <taxon>Fungi</taxon>
        <taxon>Dikarya</taxon>
        <taxon>Ascomycota</taxon>
        <taxon>Pezizomycotina</taxon>
        <taxon>Sordariomycetes</taxon>
        <taxon>Hypocreomycetidae</taxon>
        <taxon>Glomerellales</taxon>
        <taxon>Glomerellaceae</taxon>
        <taxon>Colletotrichum</taxon>
        <taxon>Colletotrichum destructivum species complex</taxon>
    </lineage>
</organism>
<keyword evidence="5" id="KW-1185">Reference proteome</keyword>
<feature type="chain" id="PRO_5043900375" description="DUF7371 domain-containing protein" evidence="2">
    <location>
        <begin position="18"/>
        <end position="1041"/>
    </location>
</feature>
<evidence type="ECO:0000256" key="1">
    <source>
        <dbReference type="SAM" id="MobiDB-lite"/>
    </source>
</evidence>